<evidence type="ECO:0000256" key="1">
    <source>
        <dbReference type="ARBA" id="ARBA00007993"/>
    </source>
</evidence>
<protein>
    <submittedName>
        <fullName evidence="4">Calcineurin-like phosphoesterase domain-containing protein</fullName>
    </submittedName>
</protein>
<dbReference type="AlphaFoldDB" id="A0A914D1W9"/>
<evidence type="ECO:0000313" key="3">
    <source>
        <dbReference type="Proteomes" id="UP000887540"/>
    </source>
</evidence>
<dbReference type="InterPro" id="IPR004843">
    <property type="entry name" value="Calcineurin-like_PHP"/>
</dbReference>
<dbReference type="Pfam" id="PF00149">
    <property type="entry name" value="Metallophos"/>
    <property type="match status" value="1"/>
</dbReference>
<proteinExistence type="inferred from homology"/>
<evidence type="ECO:0000259" key="2">
    <source>
        <dbReference type="Pfam" id="PF00149"/>
    </source>
</evidence>
<keyword evidence="3" id="KW-1185">Reference proteome</keyword>
<dbReference type="PANTHER" id="PTHR12905">
    <property type="entry name" value="METALLOPHOSPHOESTERASE"/>
    <property type="match status" value="1"/>
</dbReference>
<dbReference type="InterPro" id="IPR029052">
    <property type="entry name" value="Metallo-depent_PP-like"/>
</dbReference>
<dbReference type="Gene3D" id="3.60.21.10">
    <property type="match status" value="1"/>
</dbReference>
<feature type="domain" description="Calcineurin-like phosphoesterase" evidence="2">
    <location>
        <begin position="60"/>
        <end position="250"/>
    </location>
</feature>
<comment type="similarity">
    <text evidence="1">Belongs to the UPF0046 family.</text>
</comment>
<accession>A0A914D1W9</accession>
<evidence type="ECO:0000313" key="4">
    <source>
        <dbReference type="WBParaSite" id="ACRNAN_scaffold17.g27616.t1"/>
    </source>
</evidence>
<name>A0A914D1W9_9BILA</name>
<dbReference type="PANTHER" id="PTHR12905:SF0">
    <property type="entry name" value="CALCINEURIN-LIKE PHOSPHOESTERASE DOMAIN-CONTAINING PROTEIN"/>
    <property type="match status" value="1"/>
</dbReference>
<dbReference type="WBParaSite" id="ACRNAN_scaffold17.g27616.t1">
    <property type="protein sequence ID" value="ACRNAN_scaffold17.g27616.t1"/>
    <property type="gene ID" value="ACRNAN_scaffold17.g27616"/>
</dbReference>
<sequence>MGQSDSKRKKVASLTIEPDLFSDDPITSLWKEWFMSGKRICKKIDAPVKSDEPIYKDKVRFVCISDTHGKLEELLPHIPNGDILVHCGDFTNLGDRHELEEFNEQIGKLPHPHKIVIAGNHELGFDDSEDLSLRNIFFKDYGTCEGYKLLTNCTVIQDQMIEINGIKIYGTSWHPLENFAYYRPRGEPLLEKWNLIPDSTDVLLTHTPPLGHGDLVLRWIAHFRVGDVDLLNTIENRVKPKFHVFGHIHEDHGVTTNGVTTFINASICKGYGYALKVVNPPILFDVPLKPGFEKS</sequence>
<dbReference type="Proteomes" id="UP000887540">
    <property type="component" value="Unplaced"/>
</dbReference>
<organism evidence="3 4">
    <name type="scientific">Acrobeloides nanus</name>
    <dbReference type="NCBI Taxonomy" id="290746"/>
    <lineage>
        <taxon>Eukaryota</taxon>
        <taxon>Metazoa</taxon>
        <taxon>Ecdysozoa</taxon>
        <taxon>Nematoda</taxon>
        <taxon>Chromadorea</taxon>
        <taxon>Rhabditida</taxon>
        <taxon>Tylenchina</taxon>
        <taxon>Cephalobomorpha</taxon>
        <taxon>Cephaloboidea</taxon>
        <taxon>Cephalobidae</taxon>
        <taxon>Acrobeloides</taxon>
    </lineage>
</organism>
<reference evidence="4" key="1">
    <citation type="submission" date="2022-11" db="UniProtKB">
        <authorList>
            <consortium name="WormBaseParasite"/>
        </authorList>
    </citation>
    <scope>IDENTIFICATION</scope>
</reference>
<dbReference type="SUPFAM" id="SSF56300">
    <property type="entry name" value="Metallo-dependent phosphatases"/>
    <property type="match status" value="1"/>
</dbReference>
<dbReference type="CDD" id="cd07379">
    <property type="entry name" value="MPP_239FB"/>
    <property type="match status" value="1"/>
</dbReference>
<dbReference type="InterPro" id="IPR051693">
    <property type="entry name" value="UPF0046_metallophosphoest"/>
</dbReference>
<dbReference type="GO" id="GO:0016787">
    <property type="term" value="F:hydrolase activity"/>
    <property type="evidence" value="ECO:0007669"/>
    <property type="project" value="InterPro"/>
</dbReference>